<name>A0A2H3BE18_9AGAR</name>
<keyword evidence="2" id="KW-1185">Reference proteome</keyword>
<gene>
    <name evidence="1" type="ORF">ARMSODRAFT_1054493</name>
</gene>
<organism evidence="1 2">
    <name type="scientific">Armillaria solidipes</name>
    <dbReference type="NCBI Taxonomy" id="1076256"/>
    <lineage>
        <taxon>Eukaryota</taxon>
        <taxon>Fungi</taxon>
        <taxon>Dikarya</taxon>
        <taxon>Basidiomycota</taxon>
        <taxon>Agaricomycotina</taxon>
        <taxon>Agaricomycetes</taxon>
        <taxon>Agaricomycetidae</taxon>
        <taxon>Agaricales</taxon>
        <taxon>Marasmiineae</taxon>
        <taxon>Physalacriaceae</taxon>
        <taxon>Armillaria</taxon>
    </lineage>
</organism>
<reference evidence="2" key="1">
    <citation type="journal article" date="2017" name="Nat. Ecol. Evol.">
        <title>Genome expansion and lineage-specific genetic innovations in the forest pathogenic fungi Armillaria.</title>
        <authorList>
            <person name="Sipos G."/>
            <person name="Prasanna A.N."/>
            <person name="Walter M.C."/>
            <person name="O'Connor E."/>
            <person name="Balint B."/>
            <person name="Krizsan K."/>
            <person name="Kiss B."/>
            <person name="Hess J."/>
            <person name="Varga T."/>
            <person name="Slot J."/>
            <person name="Riley R."/>
            <person name="Boka B."/>
            <person name="Rigling D."/>
            <person name="Barry K."/>
            <person name="Lee J."/>
            <person name="Mihaltcheva S."/>
            <person name="LaButti K."/>
            <person name="Lipzen A."/>
            <person name="Waldron R."/>
            <person name="Moloney N.M."/>
            <person name="Sperisen C."/>
            <person name="Kredics L."/>
            <person name="Vagvoelgyi C."/>
            <person name="Patrignani A."/>
            <person name="Fitzpatrick D."/>
            <person name="Nagy I."/>
            <person name="Doyle S."/>
            <person name="Anderson J.B."/>
            <person name="Grigoriev I.V."/>
            <person name="Gueldener U."/>
            <person name="Muensterkoetter M."/>
            <person name="Nagy L.G."/>
        </authorList>
    </citation>
    <scope>NUCLEOTIDE SEQUENCE [LARGE SCALE GENOMIC DNA]</scope>
    <source>
        <strain evidence="2">28-4</strain>
    </source>
</reference>
<dbReference type="AlphaFoldDB" id="A0A2H3BE18"/>
<evidence type="ECO:0000313" key="2">
    <source>
        <dbReference type="Proteomes" id="UP000218334"/>
    </source>
</evidence>
<evidence type="ECO:0000313" key="1">
    <source>
        <dbReference type="EMBL" id="PBK64288.1"/>
    </source>
</evidence>
<dbReference type="EMBL" id="KZ293452">
    <property type="protein sequence ID" value="PBK64288.1"/>
    <property type="molecule type" value="Genomic_DNA"/>
</dbReference>
<protein>
    <submittedName>
        <fullName evidence="1">Uncharacterized protein</fullName>
    </submittedName>
</protein>
<accession>A0A2H3BE18</accession>
<proteinExistence type="predicted"/>
<sequence length="257" mass="27878">MSGPTKKHVHGVGTTASTPSIIRLSHQVPTPCSATLKLPLGRDCGDDILVQRPPHSLRIPLWNCSLSQAAERERSWFMFSSSNQRSKASPQNYTFIPLLPVDDAVRVPSLVPDMSDACTLRTLFSLRASIGILHGSMDIGFNRKGSWYSCFLPSSVPSPSNSLATVSRKYKVIIAPDVANCQSPFGRLQVPICLLRDINIAQVLSPTTVPALNACLKVAEIAEASGVPYVENVAKVAVVVFKLLETKAKNKESVKEL</sequence>
<dbReference type="Proteomes" id="UP000218334">
    <property type="component" value="Unassembled WGS sequence"/>
</dbReference>